<sequence length="66" mass="7390">MDNSEILPEVEDPQEYNCSCGELEDTSHILVRYGQYENVREVLRQASPEPNSKVHLDSIKGPICGG</sequence>
<reference evidence="1" key="1">
    <citation type="journal article" date="2019" name="G3 (Bethesda)">
        <title>Genome Assemblies of Two Rare Opportunistic Yeast Pathogens: Diutina rugosa (syn. Candida rugosa) and Trichomonascus ciferrii (syn. Candida ciferrii).</title>
        <authorList>
            <person name="Mixao V."/>
            <person name="Saus E."/>
            <person name="Hansen A.P."/>
            <person name="Lass-Florl C."/>
            <person name="Gabaldon T."/>
        </authorList>
    </citation>
    <scope>NUCLEOTIDE SEQUENCE</scope>
    <source>
        <strain evidence="1">CBS 4856</strain>
    </source>
</reference>
<gene>
    <name evidence="1" type="ORF">TRICI_000511</name>
</gene>
<evidence type="ECO:0000313" key="1">
    <source>
        <dbReference type="EMBL" id="KAA8917337.1"/>
    </source>
</evidence>
<proteinExistence type="predicted"/>
<dbReference type="EMBL" id="SWFS01000044">
    <property type="protein sequence ID" value="KAA8917337.1"/>
    <property type="molecule type" value="Genomic_DNA"/>
</dbReference>
<accession>A0A642VD78</accession>
<evidence type="ECO:0000313" key="2">
    <source>
        <dbReference type="Proteomes" id="UP000761534"/>
    </source>
</evidence>
<name>A0A642VD78_9ASCO</name>
<protein>
    <submittedName>
        <fullName evidence="1">Uncharacterized protein</fullName>
    </submittedName>
</protein>
<comment type="caution">
    <text evidence="1">The sequence shown here is derived from an EMBL/GenBank/DDBJ whole genome shotgun (WGS) entry which is preliminary data.</text>
</comment>
<dbReference type="AlphaFoldDB" id="A0A642VD78"/>
<dbReference type="VEuPathDB" id="FungiDB:TRICI_000511"/>
<dbReference type="Proteomes" id="UP000761534">
    <property type="component" value="Unassembled WGS sequence"/>
</dbReference>
<organism evidence="1 2">
    <name type="scientific">Trichomonascus ciferrii</name>
    <dbReference type="NCBI Taxonomy" id="44093"/>
    <lineage>
        <taxon>Eukaryota</taxon>
        <taxon>Fungi</taxon>
        <taxon>Dikarya</taxon>
        <taxon>Ascomycota</taxon>
        <taxon>Saccharomycotina</taxon>
        <taxon>Dipodascomycetes</taxon>
        <taxon>Dipodascales</taxon>
        <taxon>Trichomonascaceae</taxon>
        <taxon>Trichomonascus</taxon>
        <taxon>Trichomonascus ciferrii complex</taxon>
    </lineage>
</organism>
<keyword evidence="2" id="KW-1185">Reference proteome</keyword>